<reference evidence="4 5" key="1">
    <citation type="submission" date="2023-07" db="EMBL/GenBank/DDBJ databases">
        <title>Sequencing the genomes of 1000 actinobacteria strains.</title>
        <authorList>
            <person name="Klenk H.-P."/>
        </authorList>
    </citation>
    <scope>NUCLEOTIDE SEQUENCE [LARGE SCALE GENOMIC DNA]</scope>
    <source>
        <strain evidence="4 5">DSM 44388</strain>
    </source>
</reference>
<evidence type="ECO:0000259" key="3">
    <source>
        <dbReference type="Pfam" id="PF08044"/>
    </source>
</evidence>
<feature type="domain" description="DUF1707" evidence="3">
    <location>
        <begin position="28"/>
        <end position="80"/>
    </location>
</feature>
<feature type="transmembrane region" description="Helical" evidence="2">
    <location>
        <begin position="152"/>
        <end position="178"/>
    </location>
</feature>
<dbReference type="InterPro" id="IPR012551">
    <property type="entry name" value="DUF1707_SHOCT-like"/>
</dbReference>
<proteinExistence type="predicted"/>
<sequence>MSDAVPDASPEPDPSVEPSADPSVDPGVRIGHAERFAAMNALKHHYSAGRISSKEYEERSLTVEKAQTDAETASVFTDLPQPHALNSSELAALTETQAGSETSATGASPVVQTLTPGAPPPEPDPAPNRTPNRGVLSLPEPYATTVVSITPILAVILFFVTHTWLWFLAIPIVALLVYGPDGREGSGPEAAERRRREKN</sequence>
<accession>A0ABT9NXM8</accession>
<feature type="compositionally biased region" description="Polar residues" evidence="1">
    <location>
        <begin position="95"/>
        <end position="114"/>
    </location>
</feature>
<keyword evidence="2" id="KW-0812">Transmembrane</keyword>
<organism evidence="4 5">
    <name type="scientific">Kineosporia succinea</name>
    <dbReference type="NCBI Taxonomy" id="84632"/>
    <lineage>
        <taxon>Bacteria</taxon>
        <taxon>Bacillati</taxon>
        <taxon>Actinomycetota</taxon>
        <taxon>Actinomycetes</taxon>
        <taxon>Kineosporiales</taxon>
        <taxon>Kineosporiaceae</taxon>
        <taxon>Kineosporia</taxon>
    </lineage>
</organism>
<dbReference type="EMBL" id="JAUSQZ010000001">
    <property type="protein sequence ID" value="MDP9825177.1"/>
    <property type="molecule type" value="Genomic_DNA"/>
</dbReference>
<feature type="region of interest" description="Disordered" evidence="1">
    <location>
        <begin position="95"/>
        <end position="134"/>
    </location>
</feature>
<protein>
    <recommendedName>
        <fullName evidence="3">DUF1707 domain-containing protein</fullName>
    </recommendedName>
</protein>
<name>A0ABT9NXM8_9ACTN</name>
<evidence type="ECO:0000256" key="2">
    <source>
        <dbReference type="SAM" id="Phobius"/>
    </source>
</evidence>
<evidence type="ECO:0000313" key="4">
    <source>
        <dbReference type="EMBL" id="MDP9825177.1"/>
    </source>
</evidence>
<evidence type="ECO:0000313" key="5">
    <source>
        <dbReference type="Proteomes" id="UP001235712"/>
    </source>
</evidence>
<evidence type="ECO:0000256" key="1">
    <source>
        <dbReference type="SAM" id="MobiDB-lite"/>
    </source>
</evidence>
<feature type="region of interest" description="Disordered" evidence="1">
    <location>
        <begin position="1"/>
        <end position="32"/>
    </location>
</feature>
<dbReference type="RefSeq" id="WP_307238691.1">
    <property type="nucleotide sequence ID" value="NZ_JAUSQZ010000001.1"/>
</dbReference>
<feature type="compositionally biased region" description="Pro residues" evidence="1">
    <location>
        <begin position="117"/>
        <end position="128"/>
    </location>
</feature>
<comment type="caution">
    <text evidence="4">The sequence shown here is derived from an EMBL/GenBank/DDBJ whole genome shotgun (WGS) entry which is preliminary data.</text>
</comment>
<gene>
    <name evidence="4" type="ORF">J2S57_000926</name>
</gene>
<dbReference type="Proteomes" id="UP001235712">
    <property type="component" value="Unassembled WGS sequence"/>
</dbReference>
<keyword evidence="2" id="KW-1133">Transmembrane helix</keyword>
<keyword evidence="2" id="KW-0472">Membrane</keyword>
<keyword evidence="5" id="KW-1185">Reference proteome</keyword>
<dbReference type="Pfam" id="PF08044">
    <property type="entry name" value="DUF1707"/>
    <property type="match status" value="1"/>
</dbReference>